<dbReference type="InterPro" id="IPR051021">
    <property type="entry name" value="Mito_Ser/Thr_phosphatase"/>
</dbReference>
<evidence type="ECO:0000256" key="1">
    <source>
        <dbReference type="ARBA" id="ARBA00022801"/>
    </source>
</evidence>
<dbReference type="InterPro" id="IPR013078">
    <property type="entry name" value="His_Pase_superF_clade-1"/>
</dbReference>
<dbReference type="RefSeq" id="WP_264773072.1">
    <property type="nucleotide sequence ID" value="NZ_JAPDOG010000022.1"/>
</dbReference>
<keyword evidence="3" id="KW-1185">Reference proteome</keyword>
<dbReference type="EMBL" id="JAPDOG010000022">
    <property type="protein sequence ID" value="MCW3783628.1"/>
    <property type="molecule type" value="Genomic_DNA"/>
</dbReference>
<sequence>MAELTLVRHGQASLGAANYDQLTEIGFQQARWIGVYFAESGDRYDRIVCGSLARQGQTAEALDAVVEVVEGLQEYDATDLPNAAGFHAHPASDRHLHFRQLRETLLRWTADALNDAPESWVDFPARIDVALAKLAASERTLAITSGGVIATIVTKALGVESSRMIDLNLQSRNTGVTRLIRLARGLMLNLFNAVPHMASAERAALATYS</sequence>
<dbReference type="InterPro" id="IPR029033">
    <property type="entry name" value="His_PPase_superfam"/>
</dbReference>
<dbReference type="Gene3D" id="3.40.50.1240">
    <property type="entry name" value="Phosphoglycerate mutase-like"/>
    <property type="match status" value="1"/>
</dbReference>
<comment type="caution">
    <text evidence="2">The sequence shown here is derived from an EMBL/GenBank/DDBJ whole genome shotgun (WGS) entry which is preliminary data.</text>
</comment>
<organism evidence="2 3">
    <name type="scientific">Defluviimonas salinarum</name>
    <dbReference type="NCBI Taxonomy" id="2992147"/>
    <lineage>
        <taxon>Bacteria</taxon>
        <taxon>Pseudomonadati</taxon>
        <taxon>Pseudomonadota</taxon>
        <taxon>Alphaproteobacteria</taxon>
        <taxon>Rhodobacterales</taxon>
        <taxon>Paracoccaceae</taxon>
        <taxon>Albidovulum</taxon>
    </lineage>
</organism>
<reference evidence="2 3" key="1">
    <citation type="submission" date="2022-10" db="EMBL/GenBank/DDBJ databases">
        <title>Defluviimonas sp. CAU 1641 isolated from mud.</title>
        <authorList>
            <person name="Kim W."/>
        </authorList>
    </citation>
    <scope>NUCLEOTIDE SEQUENCE [LARGE SCALE GENOMIC DNA]</scope>
    <source>
        <strain evidence="2 3">CAU 1641</strain>
    </source>
</reference>
<evidence type="ECO:0000313" key="2">
    <source>
        <dbReference type="EMBL" id="MCW3783628.1"/>
    </source>
</evidence>
<proteinExistence type="predicted"/>
<dbReference type="PANTHER" id="PTHR20935">
    <property type="entry name" value="PHOSPHOGLYCERATE MUTASE-RELATED"/>
    <property type="match status" value="1"/>
</dbReference>
<dbReference type="SMART" id="SM00855">
    <property type="entry name" value="PGAM"/>
    <property type="match status" value="1"/>
</dbReference>
<gene>
    <name evidence="2" type="ORF">OM960_18975</name>
</gene>
<evidence type="ECO:0000313" key="3">
    <source>
        <dbReference type="Proteomes" id="UP001207582"/>
    </source>
</evidence>
<dbReference type="Proteomes" id="UP001207582">
    <property type="component" value="Unassembled WGS sequence"/>
</dbReference>
<dbReference type="Pfam" id="PF00300">
    <property type="entry name" value="His_Phos_1"/>
    <property type="match status" value="1"/>
</dbReference>
<dbReference type="PANTHER" id="PTHR20935:SF0">
    <property type="entry name" value="SERINE_THREONINE-PROTEIN PHOSPHATASE PGAM5, MITOCHONDRIAL"/>
    <property type="match status" value="1"/>
</dbReference>
<name>A0ABT3J7H7_9RHOB</name>
<keyword evidence="1" id="KW-0378">Hydrolase</keyword>
<protein>
    <submittedName>
        <fullName evidence="2">Histidine phosphatase family protein</fullName>
    </submittedName>
</protein>
<dbReference type="SUPFAM" id="SSF53254">
    <property type="entry name" value="Phosphoglycerate mutase-like"/>
    <property type="match status" value="1"/>
</dbReference>
<accession>A0ABT3J7H7</accession>
<dbReference type="CDD" id="cd07067">
    <property type="entry name" value="HP_PGM_like"/>
    <property type="match status" value="1"/>
</dbReference>